<dbReference type="Pfam" id="PF02481">
    <property type="entry name" value="DNA_processg_A"/>
    <property type="match status" value="1"/>
</dbReference>
<dbReference type="Gene3D" id="3.40.50.450">
    <property type="match status" value="1"/>
</dbReference>
<dbReference type="AlphaFoldDB" id="A0A7C4TW09"/>
<sequence>MVAHFVKNSKLVIFSNVDLISVVALNYLRFNKPKEAKIYLKKFFENNSLEFDFDKEYLDIAKREIEKAEKLGVKIIPFFEEAFPSSLLNIPDKSLLLYVKGDFKGFTEEAIAVVGSRKCTEYGKSISYKIAYDLGSASVTVVSGLAYGIDSTAHNGAIDANGRTVAVLGSGIDIIYPKDHLNLAKKIENHGFLVSEFPFGTAPVKYNFPFRNRIISALSLGVVVVEAELKSGSLITAGHALDQGKQVFAVPGNITSPTSAGTNALIRDGAIPLLSTSDIFENISTLKHLALKKEEEQLTKEESEILNVLSDGDTFDTLKEKAKLNEGELLISLTTLEVKRLIKKNAGRFFKI</sequence>
<name>A0A7C4TW09_9BACT</name>
<dbReference type="InterPro" id="IPR057666">
    <property type="entry name" value="DrpA_SLOG"/>
</dbReference>
<dbReference type="PANTHER" id="PTHR43022">
    <property type="entry name" value="PROTEIN SMF"/>
    <property type="match status" value="1"/>
</dbReference>
<dbReference type="NCBIfam" id="TIGR00732">
    <property type="entry name" value="dprA"/>
    <property type="match status" value="1"/>
</dbReference>
<gene>
    <name evidence="3" type="primary">dprA</name>
    <name evidence="3" type="ORF">ENV82_03650</name>
</gene>
<dbReference type="SUPFAM" id="SSF102405">
    <property type="entry name" value="MCP/YpsA-like"/>
    <property type="match status" value="1"/>
</dbReference>
<evidence type="ECO:0000259" key="2">
    <source>
        <dbReference type="Pfam" id="PF02481"/>
    </source>
</evidence>
<evidence type="ECO:0000313" key="3">
    <source>
        <dbReference type="EMBL" id="HGW60508.1"/>
    </source>
</evidence>
<dbReference type="InterPro" id="IPR003488">
    <property type="entry name" value="DprA"/>
</dbReference>
<feature type="domain" description="Smf/DprA SLOG" evidence="2">
    <location>
        <begin position="75"/>
        <end position="283"/>
    </location>
</feature>
<proteinExistence type="inferred from homology"/>
<protein>
    <submittedName>
        <fullName evidence="3">DNA-protecting protein DprA</fullName>
    </submittedName>
</protein>
<dbReference type="GO" id="GO:0009294">
    <property type="term" value="P:DNA-mediated transformation"/>
    <property type="evidence" value="ECO:0007669"/>
    <property type="project" value="InterPro"/>
</dbReference>
<organism evidence="3">
    <name type="scientific">Caldisericum exile</name>
    <dbReference type="NCBI Taxonomy" id="693075"/>
    <lineage>
        <taxon>Bacteria</taxon>
        <taxon>Pseudomonadati</taxon>
        <taxon>Caldisericota/Cryosericota group</taxon>
        <taxon>Caldisericota</taxon>
        <taxon>Caldisericia</taxon>
        <taxon>Caldisericales</taxon>
        <taxon>Caldisericaceae</taxon>
        <taxon>Caldisericum</taxon>
    </lineage>
</organism>
<dbReference type="EMBL" id="DTHV01000116">
    <property type="protein sequence ID" value="HGW60508.1"/>
    <property type="molecule type" value="Genomic_DNA"/>
</dbReference>
<comment type="caution">
    <text evidence="3">The sequence shown here is derived from an EMBL/GenBank/DDBJ whole genome shotgun (WGS) entry which is preliminary data.</text>
</comment>
<reference evidence="3" key="1">
    <citation type="journal article" date="2020" name="mSystems">
        <title>Genome- and Community-Level Interaction Insights into Carbon Utilization and Element Cycling Functions of Hydrothermarchaeota in Hydrothermal Sediment.</title>
        <authorList>
            <person name="Zhou Z."/>
            <person name="Liu Y."/>
            <person name="Xu W."/>
            <person name="Pan J."/>
            <person name="Luo Z.H."/>
            <person name="Li M."/>
        </authorList>
    </citation>
    <scope>NUCLEOTIDE SEQUENCE [LARGE SCALE GENOMIC DNA]</scope>
    <source>
        <strain evidence="3">SpSt-794</strain>
    </source>
</reference>
<dbReference type="PANTHER" id="PTHR43022:SF1">
    <property type="entry name" value="PROTEIN SMF"/>
    <property type="match status" value="1"/>
</dbReference>
<accession>A0A7C4TW09</accession>
<evidence type="ECO:0000256" key="1">
    <source>
        <dbReference type="ARBA" id="ARBA00006525"/>
    </source>
</evidence>
<comment type="similarity">
    <text evidence="1">Belongs to the DprA/Smf family.</text>
</comment>